<organism evidence="1">
    <name type="scientific">Salmonella enterica</name>
    <name type="common">Salmonella choleraesuis</name>
    <dbReference type="NCBI Taxonomy" id="28901"/>
    <lineage>
        <taxon>Bacteria</taxon>
        <taxon>Pseudomonadati</taxon>
        <taxon>Pseudomonadota</taxon>
        <taxon>Gammaproteobacteria</taxon>
        <taxon>Enterobacterales</taxon>
        <taxon>Enterobacteriaceae</taxon>
        <taxon>Salmonella</taxon>
    </lineage>
</organism>
<gene>
    <name evidence="1" type="ORF">DP494_21265</name>
</gene>
<dbReference type="AlphaFoldDB" id="A0A5T7ZB82"/>
<name>A0A5T7ZB82_SALER</name>
<dbReference type="EMBL" id="AAGFLD010000062">
    <property type="protein sequence ID" value="EBN3258020.1"/>
    <property type="molecule type" value="Genomic_DNA"/>
</dbReference>
<accession>A0A5T7ZB82</accession>
<proteinExistence type="predicted"/>
<reference evidence="1" key="1">
    <citation type="submission" date="2018-06" db="EMBL/GenBank/DDBJ databases">
        <authorList>
            <consortium name="PulseNet: The National Subtyping Network for Foodborne Disease Surveillance"/>
            <person name="Tarr C.L."/>
            <person name="Trees E."/>
            <person name="Katz L.S."/>
            <person name="Carleton-Romer H.A."/>
            <person name="Stroika S."/>
            <person name="Kucerova Z."/>
            <person name="Roache K.F."/>
            <person name="Sabol A.L."/>
            <person name="Besser J."/>
            <person name="Gerner-Smidt P."/>
        </authorList>
    </citation>
    <scope>NUCLEOTIDE SEQUENCE</scope>
    <source>
        <strain evidence="1">PNUSAS041667</strain>
    </source>
</reference>
<evidence type="ECO:0000313" key="1">
    <source>
        <dbReference type="EMBL" id="EBN3258020.1"/>
    </source>
</evidence>
<comment type="caution">
    <text evidence="1">The sequence shown here is derived from an EMBL/GenBank/DDBJ whole genome shotgun (WGS) entry which is preliminary data.</text>
</comment>
<protein>
    <submittedName>
        <fullName evidence="1">Uncharacterized protein</fullName>
    </submittedName>
</protein>
<sequence>MNILKCFKCDTCNTLIDCRIGMSNRDTQPFQFACPQCEQRITFTIGCEKGDLEGATDILDFEWPFKGANPFVDLHLDFPVYFGKYVKGMTTFFRVMGEIGQDAFSHLSYRLEVLNRLHPLKRELESVITQYKKGDIKNFAKVCKKIPGVNLKTQKRQDVFAALYTATSIMSSPFTIHEQNEELANGFPQLYIFLHEMHHDKTICFINEIIKSRFLTNLHHDCLTLYPKIVQMDLPLRPAFFYDYVDEGKYMAVPARVSTDHFDSCNNYYKDLAEVFSRQLTLLAGLNNIFKRGDHNEFEPSLKITRKKEVRKELSSLNKFADIDLGSKIQFIDDCFYSIDMKAIDNRLRNGIAHYKYEYNESTQVITYYPTKEGMDREKGENISFMEFLRKTLLLFREIHNLNHLIKATLYYSVLILKKDV</sequence>